<name>A0A1G9P7N0_9SPHI</name>
<feature type="transmembrane region" description="Helical" evidence="1">
    <location>
        <begin position="141"/>
        <end position="160"/>
    </location>
</feature>
<protein>
    <submittedName>
        <fullName evidence="2">Uncharacterized protein</fullName>
    </submittedName>
</protein>
<evidence type="ECO:0000313" key="2">
    <source>
        <dbReference type="EMBL" id="SDL94786.1"/>
    </source>
</evidence>
<gene>
    <name evidence="2" type="ORF">SAMN05421820_102571</name>
</gene>
<proteinExistence type="predicted"/>
<keyword evidence="1" id="KW-0812">Transmembrane</keyword>
<keyword evidence="1" id="KW-1133">Transmembrane helix</keyword>
<evidence type="ECO:0000256" key="1">
    <source>
        <dbReference type="SAM" id="Phobius"/>
    </source>
</evidence>
<evidence type="ECO:0000313" key="3">
    <source>
        <dbReference type="Proteomes" id="UP000183200"/>
    </source>
</evidence>
<dbReference type="AlphaFoldDB" id="A0A1G9P7N0"/>
<sequence length="166" mass="18662">MKFMIFIVSFSFCLAGCGLLRNSSKYTAETEDKSLDHANSKFLKEKEMQTELNITSHFKDSANHDYEIQIWPKGPFSLSEDKGFIGQAEQIRIKGKSGRLMNGGTTSRKLEQSKEGLLLADQQSKLKVTGKKELSKQTSPSWKVILISAFLILGVVWWIGKRLSAV</sequence>
<organism evidence="2 3">
    <name type="scientific">Pedobacter steynii</name>
    <dbReference type="NCBI Taxonomy" id="430522"/>
    <lineage>
        <taxon>Bacteria</taxon>
        <taxon>Pseudomonadati</taxon>
        <taxon>Bacteroidota</taxon>
        <taxon>Sphingobacteriia</taxon>
        <taxon>Sphingobacteriales</taxon>
        <taxon>Sphingobacteriaceae</taxon>
        <taxon>Pedobacter</taxon>
    </lineage>
</organism>
<dbReference type="EMBL" id="FNGY01000002">
    <property type="protein sequence ID" value="SDL94786.1"/>
    <property type="molecule type" value="Genomic_DNA"/>
</dbReference>
<keyword evidence="1" id="KW-0472">Membrane</keyword>
<keyword evidence="3" id="KW-1185">Reference proteome</keyword>
<dbReference type="Proteomes" id="UP000183200">
    <property type="component" value="Unassembled WGS sequence"/>
</dbReference>
<reference evidence="3" key="1">
    <citation type="submission" date="2016-10" db="EMBL/GenBank/DDBJ databases">
        <authorList>
            <person name="Varghese N."/>
            <person name="Submissions S."/>
        </authorList>
    </citation>
    <scope>NUCLEOTIDE SEQUENCE [LARGE SCALE GENOMIC DNA]</scope>
    <source>
        <strain evidence="3">DSM 19110</strain>
    </source>
</reference>
<accession>A0A1G9P7N0</accession>